<organism evidence="1 2">
    <name type="scientific">Paracoccus broussonetiae subsp. drimophilus</name>
    <dbReference type="NCBI Taxonomy" id="3373869"/>
    <lineage>
        <taxon>Bacteria</taxon>
        <taxon>Pseudomonadati</taxon>
        <taxon>Pseudomonadota</taxon>
        <taxon>Alphaproteobacteria</taxon>
        <taxon>Rhodobacterales</taxon>
        <taxon>Paracoccaceae</taxon>
        <taxon>Paracoccus</taxon>
        <taxon>Paracoccus broussonetiae</taxon>
    </lineage>
</organism>
<evidence type="ECO:0008006" key="3">
    <source>
        <dbReference type="Google" id="ProtNLM"/>
    </source>
</evidence>
<evidence type="ECO:0000313" key="2">
    <source>
        <dbReference type="Proteomes" id="UP001609376"/>
    </source>
</evidence>
<proteinExistence type="predicted"/>
<dbReference type="RefSeq" id="WP_395133256.1">
    <property type="nucleotide sequence ID" value="NZ_JBIMPR010000005.1"/>
</dbReference>
<protein>
    <recommendedName>
        <fullName evidence="3">Baseplate assembly protein</fullName>
    </recommendedName>
</protein>
<name>A0ABW7LMZ3_9RHOB</name>
<comment type="caution">
    <text evidence="1">The sequence shown here is derived from an EMBL/GenBank/DDBJ whole genome shotgun (WGS) entry which is preliminary data.</text>
</comment>
<keyword evidence="2" id="KW-1185">Reference proteome</keyword>
<gene>
    <name evidence="1" type="ORF">ACHFJ0_08500</name>
</gene>
<evidence type="ECO:0000313" key="1">
    <source>
        <dbReference type="EMBL" id="MFH5774282.1"/>
    </source>
</evidence>
<reference evidence="1 2" key="1">
    <citation type="submission" date="2024-10" db="EMBL/GenBank/DDBJ databases">
        <title>Paracoccus drimophilus sp. nov., a novel bacterium from corn roots in Hunan.</title>
        <authorList>
            <person name="Li X."/>
        </authorList>
    </citation>
    <scope>NUCLEOTIDE SEQUENCE [LARGE SCALE GENOMIC DNA]</scope>
    <source>
        <strain evidence="1 2">NGMCC 1.201697</strain>
    </source>
</reference>
<accession>A0ABW7LMZ3</accession>
<sequence>MSRPPIHRPAPSPRGDDSYFGPDFAALVQLAEAVARDGHGIEIPAKGRGLARTLIELPALLAHVLGEHQGLYAREANLGSALLPENLSRHARRLAYTPDPGAAATGLAAFTVKPGLSGSLPKGFALQTSPLGEIKARTLETLAEAQLDAGWNAIRPAAAEILHPMQADRGYIEIRLNKRHGLARDDVVVLANVRRTGVFRVVDPLPDASPPRLALRHVGGSPYADTATAADWAGGFRLLCRPRHQSRVFGWNAPPGLWPAAALASPSTYAPPATTAAAGTVAHGYESPASAASRLLLAEPLAGSIASQLAAVVSPSGAAVYWVDRNDEDMVSFVRGEIVEQPQVSTATVDGRPVVTVTTVKKLVETRLSARVATLALNILPGAITPRNWTSYPLDATVLAGWADALELWPTIPNPAALQPEFAVMADLSAMRPGRPAILRRLSTGEAREAVIAALKPPPAGQQAWTLRLEMPGGFPSGWAVGDVELLGNVIRVSDGETVTEILGGSDGVTPHQGFALKKSPVTRLAGAEGSQIALETRVDGVLWDLAPDFHAQAAEARIHSVETDAKGAVTVRFGGEGRGAIPPSGRRNITATYRQGLGDAGNAGPGRLNRIRRASPLLDSVTNPLAIAGGTDAAGPEDIARQAVRPVRVFDRAVSVEDHADLALLFPGIVRASARWRDGTGIELVAADAAGAGPADPGAFLAFMDARRDTGMALQVLAPQAVDVSLGLRVERDRAWLAEAVRRAVEESLLGGPEDAGLFTFAGRDLSAPQSLSGIYARLLALPGVAAVHASRYGLTAGISSHAVADIVHASTRQWLRLAPSALEIQMVEPNLLDRVMPGGAP</sequence>
<dbReference type="Proteomes" id="UP001609376">
    <property type="component" value="Unassembled WGS sequence"/>
</dbReference>
<dbReference type="EMBL" id="JBIMPR010000005">
    <property type="protein sequence ID" value="MFH5774282.1"/>
    <property type="molecule type" value="Genomic_DNA"/>
</dbReference>